<keyword evidence="2" id="KW-1185">Reference proteome</keyword>
<dbReference type="AlphaFoldDB" id="A0A1G7DPP8"/>
<proteinExistence type="predicted"/>
<gene>
    <name evidence="1" type="ORF">SAMN05421636_105413</name>
</gene>
<protein>
    <submittedName>
        <fullName evidence="1">Uncharacterized protein</fullName>
    </submittedName>
</protein>
<dbReference type="STRING" id="641691.SAMN05421636_105413"/>
<dbReference type="Proteomes" id="UP000199109">
    <property type="component" value="Unassembled WGS sequence"/>
</dbReference>
<sequence length="41" mass="4867">MKGYISNFHLIENEDYEETSKKQPKIIYKYFATLVIGIELV</sequence>
<dbReference type="EMBL" id="FNAO01000005">
    <property type="protein sequence ID" value="SDE53399.1"/>
    <property type="molecule type" value="Genomic_DNA"/>
</dbReference>
<reference evidence="1 2" key="1">
    <citation type="submission" date="2016-10" db="EMBL/GenBank/DDBJ databases">
        <authorList>
            <person name="de Groot N.N."/>
        </authorList>
    </citation>
    <scope>NUCLEOTIDE SEQUENCE [LARGE SCALE GENOMIC DNA]</scope>
    <source>
        <strain evidence="1 2">DSM 23421</strain>
    </source>
</reference>
<name>A0A1G7DPP8_9FLAO</name>
<accession>A0A1G7DPP8</accession>
<organism evidence="1 2">
    <name type="scientific">Pricia antarctica</name>
    <dbReference type="NCBI Taxonomy" id="641691"/>
    <lineage>
        <taxon>Bacteria</taxon>
        <taxon>Pseudomonadati</taxon>
        <taxon>Bacteroidota</taxon>
        <taxon>Flavobacteriia</taxon>
        <taxon>Flavobacteriales</taxon>
        <taxon>Flavobacteriaceae</taxon>
        <taxon>Pricia</taxon>
    </lineage>
</organism>
<evidence type="ECO:0000313" key="1">
    <source>
        <dbReference type="EMBL" id="SDE53399.1"/>
    </source>
</evidence>
<evidence type="ECO:0000313" key="2">
    <source>
        <dbReference type="Proteomes" id="UP000199109"/>
    </source>
</evidence>